<comment type="similarity">
    <text evidence="1">Belongs to the AB hydrolase superfamily.</text>
</comment>
<accession>E9GW69</accession>
<dbReference type="EMBL" id="GL732569">
    <property type="protein sequence ID" value="EFX76295.1"/>
    <property type="molecule type" value="Genomic_DNA"/>
</dbReference>
<dbReference type="AlphaFoldDB" id="E9GW69"/>
<dbReference type="Proteomes" id="UP000000305">
    <property type="component" value="Unassembled WGS sequence"/>
</dbReference>
<dbReference type="ESTHER" id="dappu-e9gw69">
    <property type="family name" value="SERHL"/>
</dbReference>
<feature type="domain" description="AB hydrolase-1" evidence="3">
    <location>
        <begin position="62"/>
        <end position="161"/>
    </location>
</feature>
<dbReference type="OrthoDB" id="190201at2759"/>
<dbReference type="InParanoid" id="E9GW69"/>
<evidence type="ECO:0000313" key="4">
    <source>
        <dbReference type="EMBL" id="EFX76295.1"/>
    </source>
</evidence>
<name>E9GW69_DAPPU</name>
<dbReference type="PhylomeDB" id="E9GW69"/>
<dbReference type="PRINTS" id="PR00111">
    <property type="entry name" value="ABHYDROLASE"/>
</dbReference>
<dbReference type="InterPro" id="IPR029058">
    <property type="entry name" value="AB_hydrolase_fold"/>
</dbReference>
<dbReference type="OMA" id="SAQNMEK"/>
<keyword evidence="2" id="KW-0378">Hydrolase</keyword>
<keyword evidence="5" id="KW-1185">Reference proteome</keyword>
<evidence type="ECO:0000256" key="2">
    <source>
        <dbReference type="ARBA" id="ARBA00022801"/>
    </source>
</evidence>
<dbReference type="InterPro" id="IPR000073">
    <property type="entry name" value="AB_hydrolase_1"/>
</dbReference>
<evidence type="ECO:0000256" key="1">
    <source>
        <dbReference type="ARBA" id="ARBA00008645"/>
    </source>
</evidence>
<protein>
    <recommendedName>
        <fullName evidence="3">AB hydrolase-1 domain-containing protein</fullName>
    </recommendedName>
</protein>
<dbReference type="Gene3D" id="3.40.50.1820">
    <property type="entry name" value="alpha/beta hydrolase"/>
    <property type="match status" value="1"/>
</dbReference>
<dbReference type="InterPro" id="IPR050266">
    <property type="entry name" value="AB_hydrolase_sf"/>
</dbReference>
<dbReference type="HOGENOM" id="CLU_020336_8_2_1"/>
<dbReference type="SUPFAM" id="SSF53474">
    <property type="entry name" value="alpha/beta-Hydrolases"/>
    <property type="match status" value="1"/>
</dbReference>
<dbReference type="Pfam" id="PF00561">
    <property type="entry name" value="Abhydrolase_1"/>
    <property type="match status" value="1"/>
</dbReference>
<organism evidence="4 5">
    <name type="scientific">Daphnia pulex</name>
    <name type="common">Water flea</name>
    <dbReference type="NCBI Taxonomy" id="6669"/>
    <lineage>
        <taxon>Eukaryota</taxon>
        <taxon>Metazoa</taxon>
        <taxon>Ecdysozoa</taxon>
        <taxon>Arthropoda</taxon>
        <taxon>Crustacea</taxon>
        <taxon>Branchiopoda</taxon>
        <taxon>Diplostraca</taxon>
        <taxon>Cladocera</taxon>
        <taxon>Anomopoda</taxon>
        <taxon>Daphniidae</taxon>
        <taxon>Daphnia</taxon>
    </lineage>
</organism>
<reference evidence="4 5" key="1">
    <citation type="journal article" date="2011" name="Science">
        <title>The ecoresponsive genome of Daphnia pulex.</title>
        <authorList>
            <person name="Colbourne J.K."/>
            <person name="Pfrender M.E."/>
            <person name="Gilbert D."/>
            <person name="Thomas W.K."/>
            <person name="Tucker A."/>
            <person name="Oakley T.H."/>
            <person name="Tokishita S."/>
            <person name="Aerts A."/>
            <person name="Arnold G.J."/>
            <person name="Basu M.K."/>
            <person name="Bauer D.J."/>
            <person name="Caceres C.E."/>
            <person name="Carmel L."/>
            <person name="Casola C."/>
            <person name="Choi J.H."/>
            <person name="Detter J.C."/>
            <person name="Dong Q."/>
            <person name="Dusheyko S."/>
            <person name="Eads B.D."/>
            <person name="Frohlich T."/>
            <person name="Geiler-Samerotte K.A."/>
            <person name="Gerlach D."/>
            <person name="Hatcher P."/>
            <person name="Jogdeo S."/>
            <person name="Krijgsveld J."/>
            <person name="Kriventseva E.V."/>
            <person name="Kultz D."/>
            <person name="Laforsch C."/>
            <person name="Lindquist E."/>
            <person name="Lopez J."/>
            <person name="Manak J.R."/>
            <person name="Muller J."/>
            <person name="Pangilinan J."/>
            <person name="Patwardhan R.P."/>
            <person name="Pitluck S."/>
            <person name="Pritham E.J."/>
            <person name="Rechtsteiner A."/>
            <person name="Rho M."/>
            <person name="Rogozin I.B."/>
            <person name="Sakarya O."/>
            <person name="Salamov A."/>
            <person name="Schaack S."/>
            <person name="Shapiro H."/>
            <person name="Shiga Y."/>
            <person name="Skalitzky C."/>
            <person name="Smith Z."/>
            <person name="Souvorov A."/>
            <person name="Sung W."/>
            <person name="Tang Z."/>
            <person name="Tsuchiya D."/>
            <person name="Tu H."/>
            <person name="Vos H."/>
            <person name="Wang M."/>
            <person name="Wolf Y.I."/>
            <person name="Yamagata H."/>
            <person name="Yamada T."/>
            <person name="Ye Y."/>
            <person name="Shaw J.R."/>
            <person name="Andrews J."/>
            <person name="Crease T.J."/>
            <person name="Tang H."/>
            <person name="Lucas S.M."/>
            <person name="Robertson H.M."/>
            <person name="Bork P."/>
            <person name="Koonin E.V."/>
            <person name="Zdobnov E.M."/>
            <person name="Grigoriev I.V."/>
            <person name="Lynch M."/>
            <person name="Boore J.L."/>
        </authorList>
    </citation>
    <scope>NUCLEOTIDE SEQUENCE [LARGE SCALE GENOMIC DNA]</scope>
</reference>
<dbReference type="GO" id="GO:0016787">
    <property type="term" value="F:hydrolase activity"/>
    <property type="evidence" value="ECO:0000318"/>
    <property type="project" value="GO_Central"/>
</dbReference>
<sequence>MANDAEKLLFRMQHIIPQQLSSVLNVHDKETTSSNVNPMEIEFQMTWGKVAAKVWGPPDGRPVFALHGWLDNAATFDALIPLLPQNLRIVAVDTAGHGLSDHYPPDIAYNFFDCLVAIERLAGLLKWKKFSFIGHSMGAAMGMLYAGVFPEKVDTLVCLDLARAEVTRPKTVGYRLRKTTEKLLKYEAAIVAGPEKPFSYDAAIERSITGSFGSLDKNACDLLFKRGLKRVDGGHVFRRDRRLMAAPLTLTPKEDQLEMAKEVTANVLVIKFAQGPDFESPENFMEHVKTLKTKAKNVRYVEVEGAHHVHLTHPDRIATIISEFFNAPSSGGIP</sequence>
<evidence type="ECO:0000259" key="3">
    <source>
        <dbReference type="Pfam" id="PF00561"/>
    </source>
</evidence>
<dbReference type="KEGG" id="dpx:DAPPUDRAFT_306264"/>
<gene>
    <name evidence="4" type="ORF">DAPPUDRAFT_306264</name>
</gene>
<evidence type="ECO:0000313" key="5">
    <source>
        <dbReference type="Proteomes" id="UP000000305"/>
    </source>
</evidence>
<dbReference type="PANTHER" id="PTHR43798">
    <property type="entry name" value="MONOACYLGLYCEROL LIPASE"/>
    <property type="match status" value="1"/>
</dbReference>
<proteinExistence type="inferred from homology"/>
<dbReference type="eggNOG" id="KOG1454">
    <property type="taxonomic scope" value="Eukaryota"/>
</dbReference>
<dbReference type="PANTHER" id="PTHR43798:SF14">
    <property type="entry name" value="SERINE HYDROLASE-LIKE PROTEIN DDB_G0286239"/>
    <property type="match status" value="1"/>
</dbReference>